<protein>
    <submittedName>
        <fullName evidence="1">Uncharacterized protein</fullName>
    </submittedName>
</protein>
<proteinExistence type="predicted"/>
<accession>A0ABY8TYH6</accession>
<keyword evidence="2" id="KW-1185">Reference proteome</keyword>
<organism evidence="1 2">
    <name type="scientific">Tetradesmus obliquus</name>
    <name type="common">Green alga</name>
    <name type="synonym">Acutodesmus obliquus</name>
    <dbReference type="NCBI Taxonomy" id="3088"/>
    <lineage>
        <taxon>Eukaryota</taxon>
        <taxon>Viridiplantae</taxon>
        <taxon>Chlorophyta</taxon>
        <taxon>core chlorophytes</taxon>
        <taxon>Chlorophyceae</taxon>
        <taxon>CS clade</taxon>
        <taxon>Sphaeropleales</taxon>
        <taxon>Scenedesmaceae</taxon>
        <taxon>Tetradesmus</taxon>
    </lineage>
</organism>
<gene>
    <name evidence="1" type="ORF">OEZ85_006905</name>
</gene>
<name>A0ABY8TYH6_TETOB</name>
<dbReference type="Proteomes" id="UP001244341">
    <property type="component" value="Chromosome 4b"/>
</dbReference>
<dbReference type="EMBL" id="CP126211">
    <property type="protein sequence ID" value="WIA13322.1"/>
    <property type="molecule type" value="Genomic_DNA"/>
</dbReference>
<sequence>MYAEQLISLSNRTELARGITDMHGLRSLRLPVDVLENISNPHAQQLAIEMRDREEATKSVTRWASVMKSLTPVELFMLPQGSMPQPTASAE</sequence>
<evidence type="ECO:0000313" key="2">
    <source>
        <dbReference type="Proteomes" id="UP001244341"/>
    </source>
</evidence>
<reference evidence="1 2" key="1">
    <citation type="submission" date="2023-05" db="EMBL/GenBank/DDBJ databases">
        <title>A 100% complete, gapless, phased diploid assembly of the Scenedesmus obliquus UTEX 3031 genome.</title>
        <authorList>
            <person name="Biondi T.C."/>
            <person name="Hanschen E.R."/>
            <person name="Kwon T."/>
            <person name="Eng W."/>
            <person name="Kruse C.P.S."/>
            <person name="Koehler S.I."/>
            <person name="Kunde Y."/>
            <person name="Gleasner C.D."/>
            <person name="You Mak K.T."/>
            <person name="Polle J."/>
            <person name="Hovde B.T."/>
            <person name="Starkenburg S.R."/>
        </authorList>
    </citation>
    <scope>NUCLEOTIDE SEQUENCE [LARGE SCALE GENOMIC DNA]</scope>
    <source>
        <strain evidence="1 2">DOE0152z</strain>
    </source>
</reference>
<evidence type="ECO:0000313" key="1">
    <source>
        <dbReference type="EMBL" id="WIA13322.1"/>
    </source>
</evidence>